<comment type="similarity">
    <text evidence="2">Belongs to the syntaxin family.</text>
</comment>
<evidence type="ECO:0000256" key="3">
    <source>
        <dbReference type="ARBA" id="ARBA00022448"/>
    </source>
</evidence>
<dbReference type="GO" id="GO:0000139">
    <property type="term" value="C:Golgi membrane"/>
    <property type="evidence" value="ECO:0007669"/>
    <property type="project" value="TreeGrafter"/>
</dbReference>
<dbReference type="SMART" id="SM00397">
    <property type="entry name" value="t_SNARE"/>
    <property type="match status" value="1"/>
</dbReference>
<dbReference type="EMBL" id="KZ992781">
    <property type="protein sequence ID" value="RKP07003.1"/>
    <property type="molecule type" value="Genomic_DNA"/>
</dbReference>
<dbReference type="OrthoDB" id="421009at2759"/>
<dbReference type="InterPro" id="IPR045242">
    <property type="entry name" value="Syntaxin"/>
</dbReference>
<keyword evidence="13" id="KW-1185">Reference proteome</keyword>
<evidence type="ECO:0000256" key="6">
    <source>
        <dbReference type="ARBA" id="ARBA00023054"/>
    </source>
</evidence>
<protein>
    <submittedName>
        <fullName evidence="12">Syntaxin-5-like protein</fullName>
    </submittedName>
</protein>
<dbReference type="GO" id="GO:0006906">
    <property type="term" value="P:vesicle fusion"/>
    <property type="evidence" value="ECO:0007669"/>
    <property type="project" value="TreeGrafter"/>
</dbReference>
<dbReference type="PANTHER" id="PTHR19957:SF3">
    <property type="entry name" value="SYNTAXIN-5"/>
    <property type="match status" value="1"/>
</dbReference>
<accession>A0A4P9XM74</accession>
<evidence type="ECO:0000256" key="4">
    <source>
        <dbReference type="ARBA" id="ARBA00022692"/>
    </source>
</evidence>
<feature type="coiled-coil region" evidence="8">
    <location>
        <begin position="242"/>
        <end position="269"/>
    </location>
</feature>
<keyword evidence="5 10" id="KW-1133">Transmembrane helix</keyword>
<dbReference type="Gene3D" id="1.20.58.70">
    <property type="match status" value="1"/>
</dbReference>
<keyword evidence="3" id="KW-0813">Transport</keyword>
<dbReference type="SUPFAM" id="SSF47661">
    <property type="entry name" value="t-snare proteins"/>
    <property type="match status" value="1"/>
</dbReference>
<dbReference type="AlphaFoldDB" id="A0A4P9XM74"/>
<comment type="subcellular location">
    <subcellularLocation>
        <location evidence="1">Membrane</location>
        <topology evidence="1">Single-pass type IV membrane protein</topology>
    </subcellularLocation>
</comment>
<organism evidence="12 13">
    <name type="scientific">Thamnocephalis sphaerospora</name>
    <dbReference type="NCBI Taxonomy" id="78915"/>
    <lineage>
        <taxon>Eukaryota</taxon>
        <taxon>Fungi</taxon>
        <taxon>Fungi incertae sedis</taxon>
        <taxon>Zoopagomycota</taxon>
        <taxon>Zoopagomycotina</taxon>
        <taxon>Zoopagomycetes</taxon>
        <taxon>Zoopagales</taxon>
        <taxon>Sigmoideomycetaceae</taxon>
        <taxon>Thamnocephalis</taxon>
    </lineage>
</organism>
<dbReference type="PANTHER" id="PTHR19957">
    <property type="entry name" value="SYNTAXIN"/>
    <property type="match status" value="1"/>
</dbReference>
<keyword evidence="6 8" id="KW-0175">Coiled coil</keyword>
<evidence type="ECO:0000256" key="2">
    <source>
        <dbReference type="ARBA" id="ARBA00009063"/>
    </source>
</evidence>
<evidence type="ECO:0000256" key="1">
    <source>
        <dbReference type="ARBA" id="ARBA00004211"/>
    </source>
</evidence>
<dbReference type="InterPro" id="IPR000727">
    <property type="entry name" value="T_SNARE_dom"/>
</dbReference>
<dbReference type="STRING" id="78915.A0A4P9XM74"/>
<dbReference type="CDD" id="cd15844">
    <property type="entry name" value="SNARE_syntaxin5"/>
    <property type="match status" value="1"/>
</dbReference>
<feature type="region of interest" description="Disordered" evidence="9">
    <location>
        <begin position="172"/>
        <end position="191"/>
    </location>
</feature>
<sequence length="302" mass="33966">MSRRDRTREFQLTVGSLQSRLAPRHNFAATDNHQQLHARHAQFNQRASAIARDIQVTAERLEKLGALAKRKTLFDDRSVEINELTHMIKRDIAGLNGQIAGLQQLRAGADGAGSKQAVEHSSNIVVMLQSRLANTSMAFKDVLEVRTENMRTSRDRRQQLLGADSNDASAFSASPLYSVDRPSERQSETSDTVAIEMPMQSQQLEMVARQDEYIEGRATAIESIESTIAELGGIFQQLAHMVAEQRDTVQRIEANVDDMSANISGAQRELLKLYANVTSNRWLMIRIFIVLMVFFFLFVTVM</sequence>
<evidence type="ECO:0000256" key="9">
    <source>
        <dbReference type="SAM" id="MobiDB-lite"/>
    </source>
</evidence>
<name>A0A4P9XM74_9FUNG</name>
<dbReference type="GO" id="GO:0006888">
    <property type="term" value="P:endoplasmic reticulum to Golgi vesicle-mediated transport"/>
    <property type="evidence" value="ECO:0007669"/>
    <property type="project" value="TreeGrafter"/>
</dbReference>
<feature type="transmembrane region" description="Helical" evidence="10">
    <location>
        <begin position="282"/>
        <end position="301"/>
    </location>
</feature>
<dbReference type="GO" id="GO:0048278">
    <property type="term" value="P:vesicle docking"/>
    <property type="evidence" value="ECO:0007669"/>
    <property type="project" value="TreeGrafter"/>
</dbReference>
<dbReference type="GO" id="GO:0005484">
    <property type="term" value="F:SNAP receptor activity"/>
    <property type="evidence" value="ECO:0007669"/>
    <property type="project" value="TreeGrafter"/>
</dbReference>
<feature type="domain" description="T-SNARE coiled-coil homology" evidence="11">
    <location>
        <begin position="211"/>
        <end position="273"/>
    </location>
</feature>
<evidence type="ECO:0000313" key="12">
    <source>
        <dbReference type="EMBL" id="RKP07003.1"/>
    </source>
</evidence>
<reference evidence="13" key="1">
    <citation type="journal article" date="2018" name="Nat. Microbiol.">
        <title>Leveraging single-cell genomics to expand the fungal tree of life.</title>
        <authorList>
            <person name="Ahrendt S.R."/>
            <person name="Quandt C.A."/>
            <person name="Ciobanu D."/>
            <person name="Clum A."/>
            <person name="Salamov A."/>
            <person name="Andreopoulos B."/>
            <person name="Cheng J.F."/>
            <person name="Woyke T."/>
            <person name="Pelin A."/>
            <person name="Henrissat B."/>
            <person name="Reynolds N.K."/>
            <person name="Benny G.L."/>
            <person name="Smith M.E."/>
            <person name="James T.Y."/>
            <person name="Grigoriev I.V."/>
        </authorList>
    </citation>
    <scope>NUCLEOTIDE SEQUENCE [LARGE SCALE GENOMIC DNA]</scope>
    <source>
        <strain evidence="13">RSA 1356</strain>
    </source>
</reference>
<gene>
    <name evidence="12" type="ORF">THASP1DRAFT_17700</name>
</gene>
<dbReference type="PROSITE" id="PS50192">
    <property type="entry name" value="T_SNARE"/>
    <property type="match status" value="1"/>
</dbReference>
<dbReference type="Pfam" id="PF05739">
    <property type="entry name" value="SNARE"/>
    <property type="match status" value="1"/>
</dbReference>
<proteinExistence type="inferred from homology"/>
<evidence type="ECO:0000259" key="11">
    <source>
        <dbReference type="PROSITE" id="PS50192"/>
    </source>
</evidence>
<keyword evidence="4 10" id="KW-0812">Transmembrane</keyword>
<dbReference type="GO" id="GO:0031201">
    <property type="term" value="C:SNARE complex"/>
    <property type="evidence" value="ECO:0007669"/>
    <property type="project" value="TreeGrafter"/>
</dbReference>
<evidence type="ECO:0000313" key="13">
    <source>
        <dbReference type="Proteomes" id="UP000271241"/>
    </source>
</evidence>
<evidence type="ECO:0000256" key="5">
    <source>
        <dbReference type="ARBA" id="ARBA00022989"/>
    </source>
</evidence>
<dbReference type="GO" id="GO:0000149">
    <property type="term" value="F:SNARE binding"/>
    <property type="evidence" value="ECO:0007669"/>
    <property type="project" value="TreeGrafter"/>
</dbReference>
<evidence type="ECO:0000256" key="10">
    <source>
        <dbReference type="SAM" id="Phobius"/>
    </source>
</evidence>
<dbReference type="Proteomes" id="UP000271241">
    <property type="component" value="Unassembled WGS sequence"/>
</dbReference>
<evidence type="ECO:0000256" key="8">
    <source>
        <dbReference type="SAM" id="Coils"/>
    </source>
</evidence>
<evidence type="ECO:0000256" key="7">
    <source>
        <dbReference type="ARBA" id="ARBA00023136"/>
    </source>
</evidence>
<keyword evidence="7 10" id="KW-0472">Membrane</keyword>
<dbReference type="GO" id="GO:0006886">
    <property type="term" value="P:intracellular protein transport"/>
    <property type="evidence" value="ECO:0007669"/>
    <property type="project" value="TreeGrafter"/>
</dbReference>
<dbReference type="InterPro" id="IPR010989">
    <property type="entry name" value="SNARE"/>
</dbReference>